<evidence type="ECO:0000313" key="1">
    <source>
        <dbReference type="EMBL" id="KUK78776.1"/>
    </source>
</evidence>
<protein>
    <submittedName>
        <fullName evidence="1">Uncharacterized protein</fullName>
    </submittedName>
</protein>
<sequence length="41" mass="4941">MLLSDRFMSDENMKQLESKYDVSKEVMREYILQKLKNANLT</sequence>
<accession>A0A117M185</accession>
<organism evidence="1 2">
    <name type="scientific">Proteiniphilum acetatigenes</name>
    <dbReference type="NCBI Taxonomy" id="294710"/>
    <lineage>
        <taxon>Bacteria</taxon>
        <taxon>Pseudomonadati</taxon>
        <taxon>Bacteroidota</taxon>
        <taxon>Bacteroidia</taxon>
        <taxon>Bacteroidales</taxon>
        <taxon>Dysgonomonadaceae</taxon>
        <taxon>Proteiniphilum</taxon>
    </lineage>
</organism>
<name>A0A117M185_9BACT</name>
<dbReference type="AlphaFoldDB" id="A0A117M185"/>
<proteinExistence type="predicted"/>
<evidence type="ECO:0000313" key="2">
    <source>
        <dbReference type="Proteomes" id="UP000053860"/>
    </source>
</evidence>
<comment type="caution">
    <text evidence="1">The sequence shown here is derived from an EMBL/GenBank/DDBJ whole genome shotgun (WGS) entry which is preliminary data.</text>
</comment>
<gene>
    <name evidence="1" type="ORF">XD92_0062</name>
</gene>
<dbReference type="EMBL" id="LGGN01000004">
    <property type="protein sequence ID" value="KUK78776.1"/>
    <property type="molecule type" value="Genomic_DNA"/>
</dbReference>
<reference evidence="2" key="1">
    <citation type="journal article" date="2015" name="MBio">
        <title>Genome-Resolved Metagenomic Analysis Reveals Roles for Candidate Phyla and Other Microbial Community Members in Biogeochemical Transformations in Oil Reservoirs.</title>
        <authorList>
            <person name="Hu P."/>
            <person name="Tom L."/>
            <person name="Singh A."/>
            <person name="Thomas B.C."/>
            <person name="Baker B.J."/>
            <person name="Piceno Y.M."/>
            <person name="Andersen G.L."/>
            <person name="Banfield J.F."/>
        </authorList>
    </citation>
    <scope>NUCLEOTIDE SEQUENCE [LARGE SCALE GENOMIC DNA]</scope>
</reference>
<dbReference type="Proteomes" id="UP000053860">
    <property type="component" value="Unassembled WGS sequence"/>
</dbReference>